<dbReference type="InterPro" id="IPR023809">
    <property type="entry name" value="Thiopep_bacteriocin_synth_dom"/>
</dbReference>
<proteinExistence type="predicted"/>
<feature type="domain" description="Thiopeptide-type bacteriocin biosynthesis" evidence="1">
    <location>
        <begin position="61"/>
        <end position="314"/>
    </location>
</feature>
<evidence type="ECO:0000259" key="1">
    <source>
        <dbReference type="Pfam" id="PF14028"/>
    </source>
</evidence>
<dbReference type="EMBL" id="BNBT01000144">
    <property type="protein sequence ID" value="GHE86340.1"/>
    <property type="molecule type" value="Genomic_DNA"/>
</dbReference>
<comment type="caution">
    <text evidence="2">The sequence shown here is derived from an EMBL/GenBank/DDBJ whole genome shotgun (WGS) entry which is preliminary data.</text>
</comment>
<dbReference type="NCBIfam" id="TIGR03891">
    <property type="entry name" value="thiopep_ocin"/>
    <property type="match status" value="1"/>
</dbReference>
<dbReference type="Pfam" id="PF14028">
    <property type="entry name" value="Lant_dehydr_C"/>
    <property type="match status" value="1"/>
</dbReference>
<reference evidence="2" key="2">
    <citation type="submission" date="2020-09" db="EMBL/GenBank/DDBJ databases">
        <authorList>
            <person name="Sun Q."/>
            <person name="Ohkuma M."/>
        </authorList>
    </citation>
    <scope>NUCLEOTIDE SEQUENCE</scope>
    <source>
        <strain evidence="2">JCM 4784</strain>
    </source>
</reference>
<name>A0A919DWZ5_9ACTN</name>
<evidence type="ECO:0000313" key="2">
    <source>
        <dbReference type="EMBL" id="GHE86340.1"/>
    </source>
</evidence>
<gene>
    <name evidence="2" type="ORF">GCM10018785_62620</name>
</gene>
<protein>
    <recommendedName>
        <fullName evidence="1">Thiopeptide-type bacteriocin biosynthesis domain-containing protein</fullName>
    </recommendedName>
</protein>
<dbReference type="RefSeq" id="WP_190139498.1">
    <property type="nucleotide sequence ID" value="NZ_BNBT01000144.1"/>
</dbReference>
<evidence type="ECO:0000313" key="3">
    <source>
        <dbReference type="Proteomes" id="UP000608024"/>
    </source>
</evidence>
<dbReference type="Proteomes" id="UP000608024">
    <property type="component" value="Unassembled WGS sequence"/>
</dbReference>
<sequence length="322" mass="36340">MIKDEAWELRRGTDALPAFLRRVADGLERGAADEDPRFTRRAGLFLDGGCAAVAAHDEVRWLEYRLTGRAALDGLYAGLARFAQDRLDARAAEDFFFVRKEHTLRVRLRCAPGARDEVDASAVAEWERLCRQGAATGWERAFYEPEAYLFGGERSMDSVHRVFTADSLFWARHHASPPSGARPWVVSLLMIRALFDAMGIVGWEDRHVWDVLRRQAGRTFGATPPDDWRRVADGVRDAWSDAGRLSGLVDDRTRGRVEEFGAALSGACRRWHEEYFGTREAVVGPRRAVAFLIVFHWNRAGLPMPWQAAIAEALFARTGVRR</sequence>
<reference evidence="2" key="1">
    <citation type="journal article" date="2014" name="Int. J. Syst. Evol. Microbiol.">
        <title>Complete genome sequence of Corynebacterium casei LMG S-19264T (=DSM 44701T), isolated from a smear-ripened cheese.</title>
        <authorList>
            <consortium name="US DOE Joint Genome Institute (JGI-PGF)"/>
            <person name="Walter F."/>
            <person name="Albersmeier A."/>
            <person name="Kalinowski J."/>
            <person name="Ruckert C."/>
        </authorList>
    </citation>
    <scope>NUCLEOTIDE SEQUENCE</scope>
    <source>
        <strain evidence="2">JCM 4784</strain>
    </source>
</reference>
<organism evidence="2 3">
    <name type="scientific">Streptomyces longispororuber</name>
    <dbReference type="NCBI Taxonomy" id="68230"/>
    <lineage>
        <taxon>Bacteria</taxon>
        <taxon>Bacillati</taxon>
        <taxon>Actinomycetota</taxon>
        <taxon>Actinomycetes</taxon>
        <taxon>Kitasatosporales</taxon>
        <taxon>Streptomycetaceae</taxon>
        <taxon>Streptomyces</taxon>
    </lineage>
</organism>
<accession>A0A919DWZ5</accession>
<dbReference type="AlphaFoldDB" id="A0A919DWZ5"/>
<keyword evidence="3" id="KW-1185">Reference proteome</keyword>